<dbReference type="OrthoDB" id="3399139at2"/>
<dbReference type="PANTHER" id="PTHR31902:SF22">
    <property type="entry name" value="SLL1203 PROTEIN"/>
    <property type="match status" value="1"/>
</dbReference>
<evidence type="ECO:0008006" key="4">
    <source>
        <dbReference type="Google" id="ProtNLM"/>
    </source>
</evidence>
<dbReference type="eggNOG" id="COG4759">
    <property type="taxonomic scope" value="Bacteria"/>
</dbReference>
<dbReference type="EMBL" id="CAIZ01000090">
    <property type="protein sequence ID" value="CCH69578.1"/>
    <property type="molecule type" value="Genomic_DNA"/>
</dbReference>
<dbReference type="PANTHER" id="PTHR31902">
    <property type="entry name" value="ACTIN PATCHES DISTAL PROTEIN 1"/>
    <property type="match status" value="1"/>
</dbReference>
<dbReference type="InterPro" id="IPR009737">
    <property type="entry name" value="Aim32/Apd1-like"/>
</dbReference>
<evidence type="ECO:0000313" key="3">
    <source>
        <dbReference type="Proteomes" id="UP000013167"/>
    </source>
</evidence>
<dbReference type="HOGENOM" id="CLU_050357_1_0_11"/>
<dbReference type="Gene3D" id="3.40.30.10">
    <property type="entry name" value="Glutaredoxin"/>
    <property type="match status" value="1"/>
</dbReference>
<dbReference type="Pfam" id="PF06999">
    <property type="entry name" value="Suc_Fer-like"/>
    <property type="match status" value="1"/>
</dbReference>
<evidence type="ECO:0000313" key="2">
    <source>
        <dbReference type="EMBL" id="CCH69578.1"/>
    </source>
</evidence>
<dbReference type="AlphaFoldDB" id="N0DYK5"/>
<dbReference type="InterPro" id="IPR036249">
    <property type="entry name" value="Thioredoxin-like_sf"/>
</dbReference>
<protein>
    <recommendedName>
        <fullName evidence="4">Sucrase ferredoxin</fullName>
    </recommendedName>
</protein>
<comment type="caution">
    <text evidence="2">The sequence shown here is derived from an EMBL/GenBank/DDBJ whole genome shotgun (WGS) entry which is preliminary data.</text>
</comment>
<dbReference type="SUPFAM" id="SSF52833">
    <property type="entry name" value="Thioredoxin-like"/>
    <property type="match status" value="1"/>
</dbReference>
<evidence type="ECO:0000256" key="1">
    <source>
        <dbReference type="SAM" id="MobiDB-lite"/>
    </source>
</evidence>
<organism evidence="2 3">
    <name type="scientific">Phycicoccus elongatus Lp2</name>
    <dbReference type="NCBI Taxonomy" id="1193181"/>
    <lineage>
        <taxon>Bacteria</taxon>
        <taxon>Bacillati</taxon>
        <taxon>Actinomycetota</taxon>
        <taxon>Actinomycetes</taxon>
        <taxon>Micrococcales</taxon>
        <taxon>Intrasporangiaceae</taxon>
        <taxon>Phycicoccus</taxon>
    </lineage>
</organism>
<dbReference type="STRING" id="1193181.BN10_230021"/>
<dbReference type="Proteomes" id="UP000013167">
    <property type="component" value="Unassembled WGS sequence"/>
</dbReference>
<sequence length="344" mass="36517">MSRAGTVRSGATTCSRVSRADRRIRSRPKDRHSIEIMPDVGRCSVASALREETLAGTAPEARRWVLIEHPGPWAKAPLDTPPLAGSLGQRLDQALTDFGAKVLLVRRTGRQEDSQARLWRVVDTATGLSLSGLWRTERDLEVLLPALAGCAGPLSEPCPEMVLVCTHGVRDACCAIKGRPIAGAVAKALASSDVEVLECSHLNGHRFAGTALTLPDGLCYGRLDQSDAPKVMKAHAEGRVWPDRLRGQTGLVGAAQAAHVWGLRELATRTGSTDVALSDVQVGSVAEESGGVTRVELVGLARPGEGTWVDVRREDLAPAPLSCGKSPESARGYTVLPQTARAAI</sequence>
<proteinExistence type="predicted"/>
<name>N0DYK5_9MICO</name>
<keyword evidence="3" id="KW-1185">Reference proteome</keyword>
<accession>N0DYK5</accession>
<gene>
    <name evidence="2" type="ORF">BN10_230021</name>
</gene>
<reference evidence="2 3" key="1">
    <citation type="journal article" date="2013" name="ISME J.">
        <title>A metabolic model for members of the genus Tetrasphaera involved in enhanced biological phosphorus removal.</title>
        <authorList>
            <person name="Kristiansen R."/>
            <person name="Nguyen H.T.T."/>
            <person name="Saunders A.M."/>
            <person name="Nielsen J.L."/>
            <person name="Wimmer R."/>
            <person name="Le V.Q."/>
            <person name="McIlroy S.J."/>
            <person name="Petrovski S."/>
            <person name="Seviour R.J."/>
            <person name="Calteau A."/>
            <person name="Nielsen K.L."/>
            <person name="Nielsen P.H."/>
        </authorList>
    </citation>
    <scope>NUCLEOTIDE SEQUENCE [LARGE SCALE GENOMIC DNA]</scope>
    <source>
        <strain evidence="2 3">Lp2</strain>
    </source>
</reference>
<feature type="region of interest" description="Disordered" evidence="1">
    <location>
        <begin position="1"/>
        <end position="30"/>
    </location>
</feature>
<dbReference type="CDD" id="cd03062">
    <property type="entry name" value="TRX_Fd_Sucrase"/>
    <property type="match status" value="1"/>
</dbReference>